<sequence length="52" mass="6010">MNNRNIAEETRFLSPDKHTEKPGLCDRFSFNRKIGEETRFLGCLWVILAIAA</sequence>
<dbReference type="Proteomes" id="UP000640725">
    <property type="component" value="Unassembled WGS sequence"/>
</dbReference>
<comment type="caution">
    <text evidence="2">The sequence shown here is derived from an EMBL/GenBank/DDBJ whole genome shotgun (WGS) entry which is preliminary data.</text>
</comment>
<evidence type="ECO:0000256" key="1">
    <source>
        <dbReference type="SAM" id="MobiDB-lite"/>
    </source>
</evidence>
<name>A0ABR9UJA3_9CYAN</name>
<gene>
    <name evidence="2" type="ORF">IQ236_25435</name>
</gene>
<keyword evidence="3" id="KW-1185">Reference proteome</keyword>
<organism evidence="2 3">
    <name type="scientific">Planktothrix mougeotii LEGE 06226</name>
    <dbReference type="NCBI Taxonomy" id="1828728"/>
    <lineage>
        <taxon>Bacteria</taxon>
        <taxon>Bacillati</taxon>
        <taxon>Cyanobacteriota</taxon>
        <taxon>Cyanophyceae</taxon>
        <taxon>Oscillatoriophycideae</taxon>
        <taxon>Oscillatoriales</taxon>
        <taxon>Microcoleaceae</taxon>
        <taxon>Planktothrix</taxon>
    </lineage>
</organism>
<evidence type="ECO:0000313" key="2">
    <source>
        <dbReference type="EMBL" id="MBE9146541.1"/>
    </source>
</evidence>
<proteinExistence type="predicted"/>
<accession>A0ABR9UJA3</accession>
<feature type="region of interest" description="Disordered" evidence="1">
    <location>
        <begin position="1"/>
        <end position="20"/>
    </location>
</feature>
<protein>
    <submittedName>
        <fullName evidence="2">Uncharacterized protein</fullName>
    </submittedName>
</protein>
<dbReference type="RefSeq" id="WP_193871867.1">
    <property type="nucleotide sequence ID" value="NZ_JADEWU010000107.1"/>
</dbReference>
<reference evidence="2 3" key="1">
    <citation type="submission" date="2020-10" db="EMBL/GenBank/DDBJ databases">
        <authorList>
            <person name="Castelo-Branco R."/>
            <person name="Eusebio N."/>
            <person name="Adriana R."/>
            <person name="Vieira A."/>
            <person name="Brugerolle De Fraissinette N."/>
            <person name="Rezende De Castro R."/>
            <person name="Schneider M.P."/>
            <person name="Vasconcelos V."/>
            <person name="Leao P.N."/>
        </authorList>
    </citation>
    <scope>NUCLEOTIDE SEQUENCE [LARGE SCALE GENOMIC DNA]</scope>
    <source>
        <strain evidence="2 3">LEGE 06226</strain>
    </source>
</reference>
<dbReference type="EMBL" id="JADEWU010000107">
    <property type="protein sequence ID" value="MBE9146541.1"/>
    <property type="molecule type" value="Genomic_DNA"/>
</dbReference>
<evidence type="ECO:0000313" key="3">
    <source>
        <dbReference type="Proteomes" id="UP000640725"/>
    </source>
</evidence>